<evidence type="ECO:0000256" key="1">
    <source>
        <dbReference type="ARBA" id="ARBA00022679"/>
    </source>
</evidence>
<dbReference type="STRING" id="297318.BK138_06825"/>
<dbReference type="InterPro" id="IPR000182">
    <property type="entry name" value="GNAT_dom"/>
</dbReference>
<reference evidence="4 5" key="1">
    <citation type="submission" date="2016-11" db="EMBL/GenBank/DDBJ databases">
        <title>Paenibacillus species isolates.</title>
        <authorList>
            <person name="Beno S.M."/>
        </authorList>
    </citation>
    <scope>NUCLEOTIDE SEQUENCE [LARGE SCALE GENOMIC DNA]</scope>
    <source>
        <strain evidence="4 5">FSL R5-0378</strain>
    </source>
</reference>
<keyword evidence="1" id="KW-0808">Transferase</keyword>
<dbReference type="EMBL" id="MRTP01000001">
    <property type="protein sequence ID" value="OMF58254.1"/>
    <property type="molecule type" value="Genomic_DNA"/>
</dbReference>
<dbReference type="PROSITE" id="PS51186">
    <property type="entry name" value="GNAT"/>
    <property type="match status" value="1"/>
</dbReference>
<dbReference type="PANTHER" id="PTHR43420">
    <property type="entry name" value="ACETYLTRANSFERASE"/>
    <property type="match status" value="1"/>
</dbReference>
<dbReference type="CDD" id="cd04301">
    <property type="entry name" value="NAT_SF"/>
    <property type="match status" value="1"/>
</dbReference>
<evidence type="ECO:0000313" key="4">
    <source>
        <dbReference type="EMBL" id="OMF58254.1"/>
    </source>
</evidence>
<organism evidence="4 5">
    <name type="scientific">Paenibacillus rhizosphaerae</name>
    <dbReference type="NCBI Taxonomy" id="297318"/>
    <lineage>
        <taxon>Bacteria</taxon>
        <taxon>Bacillati</taxon>
        <taxon>Bacillota</taxon>
        <taxon>Bacilli</taxon>
        <taxon>Bacillales</taxon>
        <taxon>Paenibacillaceae</taxon>
        <taxon>Paenibacillus</taxon>
    </lineage>
</organism>
<dbReference type="InterPro" id="IPR016181">
    <property type="entry name" value="Acyl_CoA_acyltransferase"/>
</dbReference>
<keyword evidence="2" id="KW-0012">Acyltransferase</keyword>
<dbReference type="AlphaFoldDB" id="A0A1R1F2D2"/>
<gene>
    <name evidence="4" type="ORF">BK138_06825</name>
</gene>
<evidence type="ECO:0000256" key="2">
    <source>
        <dbReference type="ARBA" id="ARBA00023315"/>
    </source>
</evidence>
<dbReference type="InterPro" id="IPR050680">
    <property type="entry name" value="YpeA/RimI_acetyltransf"/>
</dbReference>
<evidence type="ECO:0000259" key="3">
    <source>
        <dbReference type="PROSITE" id="PS51186"/>
    </source>
</evidence>
<protein>
    <recommendedName>
        <fullName evidence="3">N-acetyltransferase domain-containing protein</fullName>
    </recommendedName>
</protein>
<name>A0A1R1F2D2_9BACL</name>
<keyword evidence="5" id="KW-1185">Reference proteome</keyword>
<accession>A0A1R1F2D2</accession>
<dbReference type="SUPFAM" id="SSF55729">
    <property type="entry name" value="Acyl-CoA N-acyltransferases (Nat)"/>
    <property type="match status" value="1"/>
</dbReference>
<dbReference type="RefSeq" id="WP_076167621.1">
    <property type="nucleotide sequence ID" value="NZ_MRTP01000001.1"/>
</dbReference>
<comment type="caution">
    <text evidence="4">The sequence shown here is derived from an EMBL/GenBank/DDBJ whole genome shotgun (WGS) entry which is preliminary data.</text>
</comment>
<dbReference type="Gene3D" id="3.40.630.30">
    <property type="match status" value="1"/>
</dbReference>
<dbReference type="Proteomes" id="UP000187172">
    <property type="component" value="Unassembled WGS sequence"/>
</dbReference>
<sequence>MKMNVIMRRMSEFSPAELTDLWNEGFKGYSVPITMSMEMLLKRSADQGLSLAQSIVGCVDGIPVGFVMNGLRNTGGVKTAWNGGTGIIPAYRGKGIGKLLIKASLELYEAEGADVALLEALSDNKPAISLYERMGYEVIDDLFFYECKSLKDEALTSGGFGEYEFRRGIPQDIQRLQVPVSNQPWQTQWESIVNGESLIAFDPEGQPAGYALYKRGFDDQGTHTSTSLFQCKVLGGQSEDALALMKGLLSEVFGPSSLGLTLRTVNIPGSETMLTGLLKEAGFGISVSQVHMKRSV</sequence>
<proteinExistence type="predicted"/>
<dbReference type="GO" id="GO:0016747">
    <property type="term" value="F:acyltransferase activity, transferring groups other than amino-acyl groups"/>
    <property type="evidence" value="ECO:0007669"/>
    <property type="project" value="InterPro"/>
</dbReference>
<dbReference type="Pfam" id="PF00583">
    <property type="entry name" value="Acetyltransf_1"/>
    <property type="match status" value="1"/>
</dbReference>
<evidence type="ECO:0000313" key="5">
    <source>
        <dbReference type="Proteomes" id="UP000187172"/>
    </source>
</evidence>
<feature type="domain" description="N-acetyltransferase" evidence="3">
    <location>
        <begin position="5"/>
        <end position="153"/>
    </location>
</feature>